<dbReference type="GO" id="GO:0006355">
    <property type="term" value="P:regulation of DNA-templated transcription"/>
    <property type="evidence" value="ECO:0007669"/>
    <property type="project" value="TreeGrafter"/>
</dbReference>
<keyword evidence="1 6" id="KW-0597">Phosphoprotein</keyword>
<sequence length="124" mass="13484">MTTVLVADDDADVRDVVVFKLEQSGYDVLVAEDGATALAMARDAMPDIAVLDVMMPRMTGLDVCRELRAAEATAAIPVILLTARAQESDVEGGFDWGADDYLTKPFSPRELVSRVRAVLARSRR</sequence>
<evidence type="ECO:0000256" key="4">
    <source>
        <dbReference type="ARBA" id="ARBA00023125"/>
    </source>
</evidence>
<dbReference type="InterPro" id="IPR001789">
    <property type="entry name" value="Sig_transdc_resp-reg_receiver"/>
</dbReference>
<dbReference type="AlphaFoldDB" id="A0A1H0VSH5"/>
<dbReference type="Proteomes" id="UP000199691">
    <property type="component" value="Unassembled WGS sequence"/>
</dbReference>
<evidence type="ECO:0000313" key="8">
    <source>
        <dbReference type="EMBL" id="SDP81168.1"/>
    </source>
</evidence>
<evidence type="ECO:0000256" key="3">
    <source>
        <dbReference type="ARBA" id="ARBA00023015"/>
    </source>
</evidence>
<dbReference type="PANTHER" id="PTHR48111:SF1">
    <property type="entry name" value="TWO-COMPONENT RESPONSE REGULATOR ORR33"/>
    <property type="match status" value="1"/>
</dbReference>
<dbReference type="PANTHER" id="PTHR48111">
    <property type="entry name" value="REGULATOR OF RPOS"/>
    <property type="match status" value="1"/>
</dbReference>
<feature type="domain" description="Response regulatory" evidence="7">
    <location>
        <begin position="3"/>
        <end position="119"/>
    </location>
</feature>
<dbReference type="RefSeq" id="WP_090102157.1">
    <property type="nucleotide sequence ID" value="NZ_FNIX01000015.1"/>
</dbReference>
<gene>
    <name evidence="8" type="ORF">SAMN05421507_115100</name>
</gene>
<dbReference type="EMBL" id="FNIX01000015">
    <property type="protein sequence ID" value="SDP81168.1"/>
    <property type="molecule type" value="Genomic_DNA"/>
</dbReference>
<evidence type="ECO:0000256" key="6">
    <source>
        <dbReference type="PROSITE-ProRule" id="PRU00169"/>
    </source>
</evidence>
<reference evidence="9" key="1">
    <citation type="submission" date="2016-10" db="EMBL/GenBank/DDBJ databases">
        <authorList>
            <person name="Varghese N."/>
            <person name="Submissions S."/>
        </authorList>
    </citation>
    <scope>NUCLEOTIDE SEQUENCE [LARGE SCALE GENOMIC DNA]</scope>
    <source>
        <strain evidence="9">CGMCC 4.6609</strain>
    </source>
</reference>
<proteinExistence type="predicted"/>
<dbReference type="SUPFAM" id="SSF52172">
    <property type="entry name" value="CheY-like"/>
    <property type="match status" value="1"/>
</dbReference>
<dbReference type="Pfam" id="PF00072">
    <property type="entry name" value="Response_reg"/>
    <property type="match status" value="1"/>
</dbReference>
<evidence type="ECO:0000256" key="2">
    <source>
        <dbReference type="ARBA" id="ARBA00023012"/>
    </source>
</evidence>
<evidence type="ECO:0000256" key="5">
    <source>
        <dbReference type="ARBA" id="ARBA00023163"/>
    </source>
</evidence>
<keyword evidence="4" id="KW-0238">DNA-binding</keyword>
<protein>
    <submittedName>
        <fullName evidence="8">Response regulator receiver domain-containing protein</fullName>
    </submittedName>
</protein>
<dbReference type="GO" id="GO:0000976">
    <property type="term" value="F:transcription cis-regulatory region binding"/>
    <property type="evidence" value="ECO:0007669"/>
    <property type="project" value="TreeGrafter"/>
</dbReference>
<feature type="modified residue" description="4-aspartylphosphate" evidence="6">
    <location>
        <position position="52"/>
    </location>
</feature>
<dbReference type="InterPro" id="IPR039420">
    <property type="entry name" value="WalR-like"/>
</dbReference>
<organism evidence="8 9">
    <name type="scientific">Lentzea jiangxiensis</name>
    <dbReference type="NCBI Taxonomy" id="641025"/>
    <lineage>
        <taxon>Bacteria</taxon>
        <taxon>Bacillati</taxon>
        <taxon>Actinomycetota</taxon>
        <taxon>Actinomycetes</taxon>
        <taxon>Pseudonocardiales</taxon>
        <taxon>Pseudonocardiaceae</taxon>
        <taxon>Lentzea</taxon>
    </lineage>
</organism>
<accession>A0A1H0VSH5</accession>
<dbReference type="SMART" id="SM00448">
    <property type="entry name" value="REC"/>
    <property type="match status" value="1"/>
</dbReference>
<keyword evidence="5" id="KW-0804">Transcription</keyword>
<dbReference type="FunFam" id="3.40.50.2300:FF:000001">
    <property type="entry name" value="DNA-binding response regulator PhoB"/>
    <property type="match status" value="1"/>
</dbReference>
<dbReference type="STRING" id="641025.SAMN05421507_115100"/>
<dbReference type="GO" id="GO:0000156">
    <property type="term" value="F:phosphorelay response regulator activity"/>
    <property type="evidence" value="ECO:0007669"/>
    <property type="project" value="TreeGrafter"/>
</dbReference>
<name>A0A1H0VSH5_9PSEU</name>
<keyword evidence="2" id="KW-0902">Two-component regulatory system</keyword>
<evidence type="ECO:0000313" key="9">
    <source>
        <dbReference type="Proteomes" id="UP000199691"/>
    </source>
</evidence>
<dbReference type="GO" id="GO:0005829">
    <property type="term" value="C:cytosol"/>
    <property type="evidence" value="ECO:0007669"/>
    <property type="project" value="TreeGrafter"/>
</dbReference>
<dbReference type="InterPro" id="IPR011006">
    <property type="entry name" value="CheY-like_superfamily"/>
</dbReference>
<dbReference type="PROSITE" id="PS50110">
    <property type="entry name" value="RESPONSE_REGULATORY"/>
    <property type="match status" value="1"/>
</dbReference>
<evidence type="ECO:0000256" key="1">
    <source>
        <dbReference type="ARBA" id="ARBA00022553"/>
    </source>
</evidence>
<keyword evidence="3" id="KW-0805">Transcription regulation</keyword>
<dbReference type="OrthoDB" id="3197131at2"/>
<evidence type="ECO:0000259" key="7">
    <source>
        <dbReference type="PROSITE" id="PS50110"/>
    </source>
</evidence>
<dbReference type="Gene3D" id="3.40.50.2300">
    <property type="match status" value="1"/>
</dbReference>
<keyword evidence="9" id="KW-1185">Reference proteome</keyword>
<dbReference type="GO" id="GO:0032993">
    <property type="term" value="C:protein-DNA complex"/>
    <property type="evidence" value="ECO:0007669"/>
    <property type="project" value="TreeGrafter"/>
</dbReference>